<organism evidence="2 3">
    <name type="scientific">Streptomyces salinarius</name>
    <dbReference type="NCBI Taxonomy" id="2762598"/>
    <lineage>
        <taxon>Bacteria</taxon>
        <taxon>Bacillati</taxon>
        <taxon>Actinomycetota</taxon>
        <taxon>Actinomycetes</taxon>
        <taxon>Kitasatosporales</taxon>
        <taxon>Streptomycetaceae</taxon>
        <taxon>Streptomyces</taxon>
    </lineage>
</organism>
<sequence>MRRIVPSVVSVLALAMGVSACGDDKSYAVPDRLCGVSVEPALLKPLLPAGEELKAEPRYVGDDEFPGSEGALRCMVTVDGKNALYVQEFSGQNSFDVLEHARKSFFDRNPQKIKGVANAVVADGKFLAVTPCGNGKKNHLLDIDMNMPVGEAGDLRDELERFATAYLPAGKKKMGCEQ</sequence>
<evidence type="ECO:0000313" key="3">
    <source>
        <dbReference type="Proteomes" id="UP001614264"/>
    </source>
</evidence>
<name>A0ABW8BH47_9ACTN</name>
<reference evidence="2 3" key="1">
    <citation type="submission" date="2024-07" db="EMBL/GenBank/DDBJ databases">
        <title>Whole genome sequencing of Prodigiosin pigment-producing Streptomyces salinarius isolated from rhizosphere soil of Arachis hypogaea.</title>
        <authorList>
            <person name="Vidhya A."/>
            <person name="Ramya S."/>
        </authorList>
    </citation>
    <scope>NUCLEOTIDE SEQUENCE [LARGE SCALE GENOMIC DNA]</scope>
    <source>
        <strain evidence="2 3">VRMG2420</strain>
    </source>
</reference>
<keyword evidence="1" id="KW-0732">Signal</keyword>
<feature type="signal peptide" evidence="1">
    <location>
        <begin position="1"/>
        <end position="20"/>
    </location>
</feature>
<evidence type="ECO:0000313" key="2">
    <source>
        <dbReference type="EMBL" id="MFI7874365.1"/>
    </source>
</evidence>
<proteinExistence type="predicted"/>
<dbReference type="PROSITE" id="PS51257">
    <property type="entry name" value="PROKAR_LIPOPROTEIN"/>
    <property type="match status" value="1"/>
</dbReference>
<comment type="caution">
    <text evidence="2">The sequence shown here is derived from an EMBL/GenBank/DDBJ whole genome shotgun (WGS) entry which is preliminary data.</text>
</comment>
<dbReference type="RefSeq" id="WP_233646657.1">
    <property type="nucleotide sequence ID" value="NZ_JBITPR010000051.1"/>
</dbReference>
<feature type="chain" id="PRO_5045184212" description="DUF3558 domain-containing protein" evidence="1">
    <location>
        <begin position="21"/>
        <end position="178"/>
    </location>
</feature>
<evidence type="ECO:0000256" key="1">
    <source>
        <dbReference type="SAM" id="SignalP"/>
    </source>
</evidence>
<protein>
    <recommendedName>
        <fullName evidence="4">DUF3558 domain-containing protein</fullName>
    </recommendedName>
</protein>
<gene>
    <name evidence="2" type="ORF">AB4829_27680</name>
</gene>
<accession>A0ABW8BH47</accession>
<evidence type="ECO:0008006" key="4">
    <source>
        <dbReference type="Google" id="ProtNLM"/>
    </source>
</evidence>
<keyword evidence="3" id="KW-1185">Reference proteome</keyword>
<dbReference type="EMBL" id="JBITPR010000051">
    <property type="protein sequence ID" value="MFI7874365.1"/>
    <property type="molecule type" value="Genomic_DNA"/>
</dbReference>
<dbReference type="Proteomes" id="UP001614264">
    <property type="component" value="Unassembled WGS sequence"/>
</dbReference>